<organism evidence="2 3">
    <name type="scientific">Anaeromyces robustus</name>
    <dbReference type="NCBI Taxonomy" id="1754192"/>
    <lineage>
        <taxon>Eukaryota</taxon>
        <taxon>Fungi</taxon>
        <taxon>Fungi incertae sedis</taxon>
        <taxon>Chytridiomycota</taxon>
        <taxon>Chytridiomycota incertae sedis</taxon>
        <taxon>Neocallimastigomycetes</taxon>
        <taxon>Neocallimastigales</taxon>
        <taxon>Neocallimastigaceae</taxon>
        <taxon>Anaeromyces</taxon>
    </lineage>
</organism>
<name>A0A1Y1XQA5_9FUNG</name>
<keyword evidence="3" id="KW-1185">Reference proteome</keyword>
<evidence type="ECO:0000313" key="3">
    <source>
        <dbReference type="Proteomes" id="UP000193944"/>
    </source>
</evidence>
<evidence type="ECO:0000313" key="2">
    <source>
        <dbReference type="EMBL" id="ORX87932.1"/>
    </source>
</evidence>
<feature type="signal peptide" evidence="1">
    <location>
        <begin position="1"/>
        <end position="21"/>
    </location>
</feature>
<comment type="caution">
    <text evidence="2">The sequence shown here is derived from an EMBL/GenBank/DDBJ whole genome shotgun (WGS) entry which is preliminary data.</text>
</comment>
<reference evidence="2 3" key="1">
    <citation type="submission" date="2016-08" db="EMBL/GenBank/DDBJ databases">
        <title>A Parts List for Fungal Cellulosomes Revealed by Comparative Genomics.</title>
        <authorList>
            <consortium name="DOE Joint Genome Institute"/>
            <person name="Haitjema C.H."/>
            <person name="Gilmore S.P."/>
            <person name="Henske J.K."/>
            <person name="Solomon K.V."/>
            <person name="De Groot R."/>
            <person name="Kuo A."/>
            <person name="Mondo S.J."/>
            <person name="Salamov A.A."/>
            <person name="Labutti K."/>
            <person name="Zhao Z."/>
            <person name="Chiniquy J."/>
            <person name="Barry K."/>
            <person name="Brewer H.M."/>
            <person name="Purvine S.O."/>
            <person name="Wright A.T."/>
            <person name="Boxma B."/>
            <person name="Van Alen T."/>
            <person name="Hackstein J.H."/>
            <person name="Baker S.E."/>
            <person name="Grigoriev I.V."/>
            <person name="O'Malley M.A."/>
        </authorList>
    </citation>
    <scope>NUCLEOTIDE SEQUENCE [LARGE SCALE GENOMIC DNA]</scope>
    <source>
        <strain evidence="2 3">S4</strain>
    </source>
</reference>
<protein>
    <submittedName>
        <fullName evidence="2">Uncharacterized protein</fullName>
    </submittedName>
</protein>
<keyword evidence="1" id="KW-0732">Signal</keyword>
<sequence length="142" mass="16388">MKLELLTIILVSLLNAIVVLSNPIKKGLLDGFIDYNLVCKFHYDPNVSEGELKNWLSEGVNYRMKTEILKKNMKKDEVENLRLNTYKELVNGLEKADELYHKDNKLVTRMYGICSWPELYACCITGGFPFLCPDCRNYLNCA</sequence>
<dbReference type="AlphaFoldDB" id="A0A1Y1XQA5"/>
<proteinExistence type="predicted"/>
<dbReference type="OrthoDB" id="10613688at2759"/>
<accession>A0A1Y1XQA5</accession>
<evidence type="ECO:0000256" key="1">
    <source>
        <dbReference type="SAM" id="SignalP"/>
    </source>
</evidence>
<dbReference type="Proteomes" id="UP000193944">
    <property type="component" value="Unassembled WGS sequence"/>
</dbReference>
<dbReference type="EMBL" id="MCFG01000004">
    <property type="protein sequence ID" value="ORX87932.1"/>
    <property type="molecule type" value="Genomic_DNA"/>
</dbReference>
<feature type="chain" id="PRO_5012214791" evidence="1">
    <location>
        <begin position="22"/>
        <end position="142"/>
    </location>
</feature>
<reference evidence="2 3" key="2">
    <citation type="submission" date="2016-08" db="EMBL/GenBank/DDBJ databases">
        <title>Pervasive Adenine N6-methylation of Active Genes in Fungi.</title>
        <authorList>
            <consortium name="DOE Joint Genome Institute"/>
            <person name="Mondo S.J."/>
            <person name="Dannebaum R.O."/>
            <person name="Kuo R.C."/>
            <person name="Labutti K."/>
            <person name="Haridas S."/>
            <person name="Kuo A."/>
            <person name="Salamov A."/>
            <person name="Ahrendt S.R."/>
            <person name="Lipzen A."/>
            <person name="Sullivan W."/>
            <person name="Andreopoulos W.B."/>
            <person name="Clum A."/>
            <person name="Lindquist E."/>
            <person name="Daum C."/>
            <person name="Ramamoorthy G.K."/>
            <person name="Gryganskyi A."/>
            <person name="Culley D."/>
            <person name="Magnuson J.K."/>
            <person name="James T.Y."/>
            <person name="O'Malley M.A."/>
            <person name="Stajich J.E."/>
            <person name="Spatafora J.W."/>
            <person name="Visel A."/>
            <person name="Grigoriev I.V."/>
        </authorList>
    </citation>
    <scope>NUCLEOTIDE SEQUENCE [LARGE SCALE GENOMIC DNA]</scope>
    <source>
        <strain evidence="2 3">S4</strain>
    </source>
</reference>
<gene>
    <name evidence="2" type="ORF">BCR32DRAFT_324272</name>
</gene>